<evidence type="ECO:0000256" key="1">
    <source>
        <dbReference type="ARBA" id="ARBA00006217"/>
    </source>
</evidence>
<dbReference type="EC" id="4.2.1.1" evidence="2 8"/>
<dbReference type="SUPFAM" id="SSF53056">
    <property type="entry name" value="beta-carbonic anhydrase, cab"/>
    <property type="match status" value="1"/>
</dbReference>
<feature type="binding site" evidence="7">
    <location>
        <position position="119"/>
    </location>
    <ligand>
        <name>Zn(2+)</name>
        <dbReference type="ChEBI" id="CHEBI:29105"/>
    </ligand>
</feature>
<reference evidence="11" key="1">
    <citation type="submission" date="2021-01" db="EMBL/GenBank/DDBJ databases">
        <authorList>
            <person name="Corre E."/>
            <person name="Pelletier E."/>
            <person name="Niang G."/>
            <person name="Scheremetjew M."/>
            <person name="Finn R."/>
            <person name="Kale V."/>
            <person name="Holt S."/>
            <person name="Cochrane G."/>
            <person name="Meng A."/>
            <person name="Brown T."/>
            <person name="Cohen L."/>
        </authorList>
    </citation>
    <scope>NUCLEOTIDE SEQUENCE</scope>
    <source>
        <strain evidence="11">CCMP443</strain>
    </source>
</reference>
<feature type="binding site" evidence="7">
    <location>
        <position position="175"/>
    </location>
    <ligand>
        <name>Zn(2+)</name>
        <dbReference type="ChEBI" id="CHEBI:29105"/>
    </ligand>
</feature>
<keyword evidence="5 8" id="KW-0456">Lyase</keyword>
<dbReference type="Gene3D" id="3.40.1050.10">
    <property type="entry name" value="Carbonic anhydrase"/>
    <property type="match status" value="1"/>
</dbReference>
<evidence type="ECO:0000256" key="4">
    <source>
        <dbReference type="ARBA" id="ARBA00022833"/>
    </source>
</evidence>
<dbReference type="PANTHER" id="PTHR11002">
    <property type="entry name" value="CARBONIC ANHYDRASE"/>
    <property type="match status" value="1"/>
</dbReference>
<dbReference type="InterPro" id="IPR036874">
    <property type="entry name" value="Carbonic_anhydrase_sf"/>
</dbReference>
<keyword evidence="10" id="KW-0732">Signal</keyword>
<sequence>MHLTSVAKGAALLAGLMACMPEGADAFAASPASLARLGGRAPAVNFASAAQKGGRAPLTGLKMSLSKDDKLGPFLESEKNLDHVFRNNKMWVVEQTRNDPDFFLRMSTGQSPKFLWIGCSDARVPANEIVGCGPGELFVHRNIANLVVNNDNSLQSVFQYAVEYLQVQHIIVCGHYECGGVGASLDRVDLASPLEEWVCNIRDVYRLHKEELDAIKSPEQRKRRLVELNAREQAVNVYKAAVVQRRRVYTHMKTGLAQPKVHAVVFDPKTGNLKRINTFEGDEQIDELHEVYDLYDAQTAAEFWENEEEYPKRENTPRKLFNRMPTGLSAAKQSVSLPSSDDE</sequence>
<comment type="function">
    <text evidence="8">Reversible hydration of carbon dioxide.</text>
</comment>
<dbReference type="InterPro" id="IPR015892">
    <property type="entry name" value="Carbonic_anhydrase_CS"/>
</dbReference>
<dbReference type="PANTHER" id="PTHR11002:SF76">
    <property type="entry name" value="CARBONIC ANHYDRASE"/>
    <property type="match status" value="1"/>
</dbReference>
<accession>A0A7S0VZT4</accession>
<organism evidence="11">
    <name type="scientific">Hemiselmis tepida</name>
    <dbReference type="NCBI Taxonomy" id="464990"/>
    <lineage>
        <taxon>Eukaryota</taxon>
        <taxon>Cryptophyceae</taxon>
        <taxon>Cryptomonadales</taxon>
        <taxon>Hemiselmidaceae</taxon>
        <taxon>Hemiselmis</taxon>
    </lineage>
</organism>
<evidence type="ECO:0000256" key="3">
    <source>
        <dbReference type="ARBA" id="ARBA00022723"/>
    </source>
</evidence>
<feature type="binding site" evidence="7">
    <location>
        <position position="178"/>
    </location>
    <ligand>
        <name>Zn(2+)</name>
        <dbReference type="ChEBI" id="CHEBI:29105"/>
    </ligand>
</feature>
<evidence type="ECO:0000256" key="5">
    <source>
        <dbReference type="ARBA" id="ARBA00023239"/>
    </source>
</evidence>
<dbReference type="SMART" id="SM00947">
    <property type="entry name" value="Pro_CA"/>
    <property type="match status" value="1"/>
</dbReference>
<dbReference type="EMBL" id="HBFN01014405">
    <property type="protein sequence ID" value="CAD8794670.1"/>
    <property type="molecule type" value="Transcribed_RNA"/>
</dbReference>
<evidence type="ECO:0000256" key="7">
    <source>
        <dbReference type="PIRSR" id="PIRSR601765-1"/>
    </source>
</evidence>
<dbReference type="PROSITE" id="PS00705">
    <property type="entry name" value="PROK_CO2_ANHYDRASE_2"/>
    <property type="match status" value="1"/>
</dbReference>
<keyword evidence="3 7" id="KW-0479">Metal-binding</keyword>
<feature type="region of interest" description="Disordered" evidence="9">
    <location>
        <begin position="307"/>
        <end position="343"/>
    </location>
</feature>
<feature type="binding site" evidence="7">
    <location>
        <position position="121"/>
    </location>
    <ligand>
        <name>Zn(2+)</name>
        <dbReference type="ChEBI" id="CHEBI:29105"/>
    </ligand>
</feature>
<dbReference type="Pfam" id="PF00484">
    <property type="entry name" value="Pro_CA"/>
    <property type="match status" value="1"/>
</dbReference>
<evidence type="ECO:0000256" key="9">
    <source>
        <dbReference type="SAM" id="MobiDB-lite"/>
    </source>
</evidence>
<feature type="chain" id="PRO_5031024921" description="Carbonic anhydrase" evidence="10">
    <location>
        <begin position="27"/>
        <end position="343"/>
    </location>
</feature>
<evidence type="ECO:0000256" key="6">
    <source>
        <dbReference type="ARBA" id="ARBA00048348"/>
    </source>
</evidence>
<name>A0A7S0VZT4_9CRYP</name>
<dbReference type="InterPro" id="IPR001765">
    <property type="entry name" value="Carbonic_anhydrase"/>
</dbReference>
<protein>
    <recommendedName>
        <fullName evidence="2 8">Carbonic anhydrase</fullName>
        <ecNumber evidence="2 8">4.2.1.1</ecNumber>
    </recommendedName>
    <alternativeName>
        <fullName evidence="8">Carbonate dehydratase</fullName>
    </alternativeName>
</protein>
<evidence type="ECO:0000256" key="10">
    <source>
        <dbReference type="SAM" id="SignalP"/>
    </source>
</evidence>
<dbReference type="GO" id="GO:0008270">
    <property type="term" value="F:zinc ion binding"/>
    <property type="evidence" value="ECO:0007669"/>
    <property type="project" value="UniProtKB-UniRule"/>
</dbReference>
<evidence type="ECO:0000256" key="8">
    <source>
        <dbReference type="RuleBase" id="RU003956"/>
    </source>
</evidence>
<evidence type="ECO:0000256" key="2">
    <source>
        <dbReference type="ARBA" id="ARBA00012925"/>
    </source>
</evidence>
<proteinExistence type="inferred from homology"/>
<gene>
    <name evidence="11" type="ORF">HTEP1355_LOCUS8304</name>
</gene>
<evidence type="ECO:0000313" key="11">
    <source>
        <dbReference type="EMBL" id="CAD8794670.1"/>
    </source>
</evidence>
<feature type="signal peptide" evidence="10">
    <location>
        <begin position="1"/>
        <end position="26"/>
    </location>
</feature>
<comment type="cofactor">
    <cofactor evidence="7">
        <name>Zn(2+)</name>
        <dbReference type="ChEBI" id="CHEBI:29105"/>
    </cofactor>
    <text evidence="7">Binds 1 zinc ion per subunit.</text>
</comment>
<comment type="catalytic activity">
    <reaction evidence="6 8">
        <text>hydrogencarbonate + H(+) = CO2 + H2O</text>
        <dbReference type="Rhea" id="RHEA:10748"/>
        <dbReference type="ChEBI" id="CHEBI:15377"/>
        <dbReference type="ChEBI" id="CHEBI:15378"/>
        <dbReference type="ChEBI" id="CHEBI:16526"/>
        <dbReference type="ChEBI" id="CHEBI:17544"/>
        <dbReference type="EC" id="4.2.1.1"/>
    </reaction>
</comment>
<dbReference type="GO" id="GO:0015976">
    <property type="term" value="P:carbon utilization"/>
    <property type="evidence" value="ECO:0007669"/>
    <property type="project" value="InterPro"/>
</dbReference>
<comment type="similarity">
    <text evidence="1 8">Belongs to the beta-class carbonic anhydrase family.</text>
</comment>
<feature type="compositionally biased region" description="Polar residues" evidence="9">
    <location>
        <begin position="331"/>
        <end position="343"/>
    </location>
</feature>
<dbReference type="GO" id="GO:0004089">
    <property type="term" value="F:carbonate dehydratase activity"/>
    <property type="evidence" value="ECO:0007669"/>
    <property type="project" value="UniProtKB-UniRule"/>
</dbReference>
<dbReference type="CDD" id="cd00883">
    <property type="entry name" value="beta_CA_cladeA"/>
    <property type="match status" value="1"/>
</dbReference>
<keyword evidence="4 7" id="KW-0862">Zinc</keyword>
<dbReference type="AlphaFoldDB" id="A0A7S0VZT4"/>